<dbReference type="GO" id="GO:0046872">
    <property type="term" value="F:metal ion binding"/>
    <property type="evidence" value="ECO:0007669"/>
    <property type="project" value="UniProtKB-KW"/>
</dbReference>
<evidence type="ECO:0000313" key="8">
    <source>
        <dbReference type="Proteomes" id="UP000824164"/>
    </source>
</evidence>
<feature type="domain" description="Amidohydrolase-related" evidence="6">
    <location>
        <begin position="50"/>
        <end position="435"/>
    </location>
</feature>
<dbReference type="Pfam" id="PF01979">
    <property type="entry name" value="Amidohydro_1"/>
    <property type="match status" value="1"/>
</dbReference>
<dbReference type="EMBL" id="DVLT01000038">
    <property type="protein sequence ID" value="HIU02689.1"/>
    <property type="molecule type" value="Genomic_DNA"/>
</dbReference>
<dbReference type="InterPro" id="IPR006680">
    <property type="entry name" value="Amidohydro-rel"/>
</dbReference>
<accession>A0A9D1KXC5</accession>
<dbReference type="Gene3D" id="2.30.40.10">
    <property type="entry name" value="Urease, subunit C, domain 1"/>
    <property type="match status" value="1"/>
</dbReference>
<protein>
    <submittedName>
        <fullName evidence="7">Dihydropyrimidinase</fullName>
        <ecNumber evidence="7">3.5.2.2</ecNumber>
    </submittedName>
</protein>
<evidence type="ECO:0000256" key="4">
    <source>
        <dbReference type="ARBA" id="ARBA00022801"/>
    </source>
</evidence>
<comment type="similarity">
    <text evidence="2">Belongs to the metallo-dependent hydrolases superfamily. Hydantoinase/dihydropyrimidinase family.</text>
</comment>
<dbReference type="EC" id="3.5.2.2" evidence="7"/>
<evidence type="ECO:0000256" key="3">
    <source>
        <dbReference type="ARBA" id="ARBA00022723"/>
    </source>
</evidence>
<dbReference type="Proteomes" id="UP000824164">
    <property type="component" value="Unassembled WGS sequence"/>
</dbReference>
<dbReference type="CDD" id="cd01314">
    <property type="entry name" value="D-HYD"/>
    <property type="match status" value="1"/>
</dbReference>
<evidence type="ECO:0000313" key="7">
    <source>
        <dbReference type="EMBL" id="HIU02689.1"/>
    </source>
</evidence>
<comment type="cofactor">
    <cofactor evidence="1">
        <name>Zn(2+)</name>
        <dbReference type="ChEBI" id="CHEBI:29105"/>
    </cofactor>
</comment>
<comment type="PTM">
    <text evidence="5">Carbamylation allows a single lysine to coordinate two divalent metal cations.</text>
</comment>
<keyword evidence="3" id="KW-0479">Metal-binding</keyword>
<dbReference type="InterPro" id="IPR032466">
    <property type="entry name" value="Metal_Hydrolase"/>
</dbReference>
<dbReference type="AlphaFoldDB" id="A0A9D1KXC5"/>
<keyword evidence="4 7" id="KW-0378">Hydrolase</keyword>
<dbReference type="FunFam" id="3.20.20.140:FF:000174">
    <property type="entry name" value="Dihydropyrimidinase-related protein 2"/>
    <property type="match status" value="1"/>
</dbReference>
<organism evidence="7 8">
    <name type="scientific">Candidatus Onthocola gallistercoris</name>
    <dbReference type="NCBI Taxonomy" id="2840876"/>
    <lineage>
        <taxon>Bacteria</taxon>
        <taxon>Bacillati</taxon>
        <taxon>Bacillota</taxon>
        <taxon>Bacilli</taxon>
        <taxon>Candidatus Onthocola</taxon>
    </lineage>
</organism>
<dbReference type="SUPFAM" id="SSF51556">
    <property type="entry name" value="Metallo-dependent hydrolases"/>
    <property type="match status" value="1"/>
</dbReference>
<sequence>MRTCIKNGCVVLEDKVVYKDLWIEDEKIMGVTEAGAGGEADQTIDAKGLIILPGGIDVHTHFNIDVGVRSVDDFMTGTRAAAFGGNTMIVDHMGFGPTGCSLHHQWEVYKGYTEGQCITDYSLHGVLQHVNAEILEEMKQMTEEGISSFKAYLTYDHKLSDDAILQVLETLKAVGGIMPVHCENDAVIRYKREKFLAEGHTEARYHPLSRPGYCEEEAVDRMITLSETVDGGPLYIVHVSAGESVERIRAAKKKGDFVYGETCPQYLVLDDHYYEDDDEGLKYILSPPLRKKQDQEKIWEGLRDGTLSVVATDHCSFDFHGDKQKGKVDFTKCPNGAPGVETRIPILFSEGVSAGRLDLQTFVQVISTNPARLFGMYPQKGVIAPGSDADLVFIDPEMEVTITHDILHENVDHTPYEGFKVKGWPVQTMIRGQVVVKDGELQVQPGFGRFIRRKSVQRI</sequence>
<evidence type="ECO:0000256" key="1">
    <source>
        <dbReference type="ARBA" id="ARBA00001947"/>
    </source>
</evidence>
<dbReference type="NCBIfam" id="TIGR02033">
    <property type="entry name" value="D-hydantoinase"/>
    <property type="match status" value="1"/>
</dbReference>
<dbReference type="InterPro" id="IPR011778">
    <property type="entry name" value="Hydantoinase/dihydroPyrase"/>
</dbReference>
<evidence type="ECO:0000256" key="5">
    <source>
        <dbReference type="PIRSR" id="PIRSR611778-50"/>
    </source>
</evidence>
<evidence type="ECO:0000259" key="6">
    <source>
        <dbReference type="Pfam" id="PF01979"/>
    </source>
</evidence>
<dbReference type="InterPro" id="IPR050378">
    <property type="entry name" value="Metallo-dep_Hydrolases_sf"/>
</dbReference>
<proteinExistence type="inferred from homology"/>
<feature type="modified residue" description="N6-carboxylysine" evidence="5">
    <location>
        <position position="150"/>
    </location>
</feature>
<reference evidence="7" key="1">
    <citation type="submission" date="2020-10" db="EMBL/GenBank/DDBJ databases">
        <authorList>
            <person name="Gilroy R."/>
        </authorList>
    </citation>
    <scope>NUCLEOTIDE SEQUENCE</scope>
    <source>
        <strain evidence="7">CHK187-14744</strain>
    </source>
</reference>
<reference evidence="7" key="2">
    <citation type="journal article" date="2021" name="PeerJ">
        <title>Extensive microbial diversity within the chicken gut microbiome revealed by metagenomics and culture.</title>
        <authorList>
            <person name="Gilroy R."/>
            <person name="Ravi A."/>
            <person name="Getino M."/>
            <person name="Pursley I."/>
            <person name="Horton D.L."/>
            <person name="Alikhan N.F."/>
            <person name="Baker D."/>
            <person name="Gharbi K."/>
            <person name="Hall N."/>
            <person name="Watson M."/>
            <person name="Adriaenssens E.M."/>
            <person name="Foster-Nyarko E."/>
            <person name="Jarju S."/>
            <person name="Secka A."/>
            <person name="Antonio M."/>
            <person name="Oren A."/>
            <person name="Chaudhuri R.R."/>
            <person name="La Ragione R."/>
            <person name="Hildebrand F."/>
            <person name="Pallen M.J."/>
        </authorList>
    </citation>
    <scope>NUCLEOTIDE SEQUENCE</scope>
    <source>
        <strain evidence="7">CHK187-14744</strain>
    </source>
</reference>
<dbReference type="SUPFAM" id="SSF51338">
    <property type="entry name" value="Composite domain of metallo-dependent hydrolases"/>
    <property type="match status" value="2"/>
</dbReference>
<dbReference type="InterPro" id="IPR011059">
    <property type="entry name" value="Metal-dep_hydrolase_composite"/>
</dbReference>
<dbReference type="PANTHER" id="PTHR11647">
    <property type="entry name" value="HYDRANTOINASE/DIHYDROPYRIMIDINASE FAMILY MEMBER"/>
    <property type="match status" value="1"/>
</dbReference>
<dbReference type="PANTHER" id="PTHR11647:SF1">
    <property type="entry name" value="COLLAPSIN RESPONSE MEDIATOR PROTEIN"/>
    <property type="match status" value="1"/>
</dbReference>
<comment type="caution">
    <text evidence="7">The sequence shown here is derived from an EMBL/GenBank/DDBJ whole genome shotgun (WGS) entry which is preliminary data.</text>
</comment>
<gene>
    <name evidence="7" type="primary">hydA</name>
    <name evidence="7" type="ORF">IAB63_05500</name>
</gene>
<dbReference type="GO" id="GO:0004157">
    <property type="term" value="F:dihydropyrimidinase activity"/>
    <property type="evidence" value="ECO:0007669"/>
    <property type="project" value="UniProtKB-EC"/>
</dbReference>
<dbReference type="GO" id="GO:0005829">
    <property type="term" value="C:cytosol"/>
    <property type="evidence" value="ECO:0007669"/>
    <property type="project" value="TreeGrafter"/>
</dbReference>
<dbReference type="Gene3D" id="3.20.20.140">
    <property type="entry name" value="Metal-dependent hydrolases"/>
    <property type="match status" value="1"/>
</dbReference>
<name>A0A9D1KXC5_9FIRM</name>
<evidence type="ECO:0000256" key="2">
    <source>
        <dbReference type="ARBA" id="ARBA00008829"/>
    </source>
</evidence>